<accession>B4CVF1</accession>
<keyword evidence="2" id="KW-1185">Reference proteome</keyword>
<dbReference type="STRING" id="497964.CfE428DRAFT_0638"/>
<comment type="caution">
    <text evidence="1">The sequence shown here is derived from an EMBL/GenBank/DDBJ whole genome shotgun (WGS) entry which is preliminary data.</text>
</comment>
<name>B4CVF1_9BACT</name>
<dbReference type="EMBL" id="ABVL01000002">
    <property type="protein sequence ID" value="EDY21393.1"/>
    <property type="molecule type" value="Genomic_DNA"/>
</dbReference>
<evidence type="ECO:0000313" key="1">
    <source>
        <dbReference type="EMBL" id="EDY21393.1"/>
    </source>
</evidence>
<dbReference type="InParanoid" id="B4CVF1"/>
<protein>
    <submittedName>
        <fullName evidence="1">Uncharacterized protein</fullName>
    </submittedName>
</protein>
<organism evidence="1 2">
    <name type="scientific">Chthoniobacter flavus Ellin428</name>
    <dbReference type="NCBI Taxonomy" id="497964"/>
    <lineage>
        <taxon>Bacteria</taxon>
        <taxon>Pseudomonadati</taxon>
        <taxon>Verrucomicrobiota</taxon>
        <taxon>Spartobacteria</taxon>
        <taxon>Chthoniobacterales</taxon>
        <taxon>Chthoniobacteraceae</taxon>
        <taxon>Chthoniobacter</taxon>
    </lineage>
</organism>
<gene>
    <name evidence="1" type="ORF">CfE428DRAFT_0638</name>
</gene>
<reference evidence="1 2" key="1">
    <citation type="journal article" date="2011" name="J. Bacteriol.">
        <title>Genome sequence of Chthoniobacter flavus Ellin428, an aerobic heterotrophic soil bacterium.</title>
        <authorList>
            <person name="Kant R."/>
            <person name="van Passel M.W."/>
            <person name="Palva A."/>
            <person name="Lucas S."/>
            <person name="Lapidus A."/>
            <person name="Glavina Del Rio T."/>
            <person name="Dalin E."/>
            <person name="Tice H."/>
            <person name="Bruce D."/>
            <person name="Goodwin L."/>
            <person name="Pitluck S."/>
            <person name="Larimer F.W."/>
            <person name="Land M.L."/>
            <person name="Hauser L."/>
            <person name="Sangwan P."/>
            <person name="de Vos W.M."/>
            <person name="Janssen P.H."/>
            <person name="Smidt H."/>
        </authorList>
    </citation>
    <scope>NUCLEOTIDE SEQUENCE [LARGE SCALE GENOMIC DNA]</scope>
    <source>
        <strain evidence="1 2">Ellin428</strain>
    </source>
</reference>
<dbReference type="AlphaFoldDB" id="B4CVF1"/>
<sequence>MLRGTVKVLPVSAAISRAMPHVAEQVGPIRRDFEIEHGISREKLGERCADLRLGRQDQQAIFSLGHPEFFSAAHHALRFHAAQFADLDLEIRSQHGAGQGQRHLVAHLVIFRSADDLPRGTAAIIHLAHAQAIGIRVLHAFANLRHDDIRDIHPVRFHAFHFHACQREEIDELGHRRGEFNEFAEPV</sequence>
<proteinExistence type="predicted"/>
<evidence type="ECO:0000313" key="2">
    <source>
        <dbReference type="Proteomes" id="UP000005824"/>
    </source>
</evidence>
<dbReference type="Proteomes" id="UP000005824">
    <property type="component" value="Unassembled WGS sequence"/>
</dbReference>